<dbReference type="EMBL" id="DS989829">
    <property type="protein sequence ID" value="EFR04952.1"/>
    <property type="molecule type" value="Genomic_DNA"/>
</dbReference>
<evidence type="ECO:0000256" key="1">
    <source>
        <dbReference type="SAM" id="MobiDB-lite"/>
    </source>
</evidence>
<dbReference type="Proteomes" id="UP000002669">
    <property type="component" value="Unassembled WGS sequence"/>
</dbReference>
<accession>E4V4M8</accession>
<protein>
    <submittedName>
        <fullName evidence="2">Uncharacterized protein</fullName>
    </submittedName>
</protein>
<reference evidence="3" key="1">
    <citation type="journal article" date="2012" name="MBio">
        <title>Comparative genome analysis of Trichophyton rubrum and related dermatophytes reveals candidate genes involved in infection.</title>
        <authorList>
            <person name="Martinez D.A."/>
            <person name="Oliver B.G."/>
            <person name="Graeser Y."/>
            <person name="Goldberg J.M."/>
            <person name="Li W."/>
            <person name="Martinez-Rossi N.M."/>
            <person name="Monod M."/>
            <person name="Shelest E."/>
            <person name="Barton R.C."/>
            <person name="Birch E."/>
            <person name="Brakhage A.A."/>
            <person name="Chen Z."/>
            <person name="Gurr S.J."/>
            <person name="Heiman D."/>
            <person name="Heitman J."/>
            <person name="Kosti I."/>
            <person name="Rossi A."/>
            <person name="Saif S."/>
            <person name="Samalova M."/>
            <person name="Saunders C.W."/>
            <person name="Shea T."/>
            <person name="Summerbell R.C."/>
            <person name="Xu J."/>
            <person name="Young S."/>
            <person name="Zeng Q."/>
            <person name="Birren B.W."/>
            <person name="Cuomo C.A."/>
            <person name="White T.C."/>
        </authorList>
    </citation>
    <scope>NUCLEOTIDE SEQUENCE [LARGE SCALE GENOMIC DNA]</scope>
    <source>
        <strain evidence="3">ATCC MYA-4604 / CBS 118893</strain>
    </source>
</reference>
<dbReference type="GeneID" id="10025019"/>
<dbReference type="HOGENOM" id="CLU_2026160_0_0_1"/>
<dbReference type="RefSeq" id="XP_003169787.1">
    <property type="nucleotide sequence ID" value="XM_003169739.1"/>
</dbReference>
<dbReference type="VEuPathDB" id="FungiDB:MGYG_07954"/>
<organism evidence="3">
    <name type="scientific">Arthroderma gypseum (strain ATCC MYA-4604 / CBS 118893)</name>
    <name type="common">Microsporum gypseum</name>
    <dbReference type="NCBI Taxonomy" id="535722"/>
    <lineage>
        <taxon>Eukaryota</taxon>
        <taxon>Fungi</taxon>
        <taxon>Dikarya</taxon>
        <taxon>Ascomycota</taxon>
        <taxon>Pezizomycotina</taxon>
        <taxon>Eurotiomycetes</taxon>
        <taxon>Eurotiomycetidae</taxon>
        <taxon>Onygenales</taxon>
        <taxon>Arthrodermataceae</taxon>
        <taxon>Nannizzia</taxon>
    </lineage>
</organism>
<keyword evidence="3" id="KW-1185">Reference proteome</keyword>
<feature type="compositionally biased region" description="Basic and acidic residues" evidence="1">
    <location>
        <begin position="109"/>
        <end position="122"/>
    </location>
</feature>
<feature type="region of interest" description="Disordered" evidence="1">
    <location>
        <begin position="100"/>
        <end position="122"/>
    </location>
</feature>
<dbReference type="AlphaFoldDB" id="E4V4M8"/>
<evidence type="ECO:0000313" key="3">
    <source>
        <dbReference type="Proteomes" id="UP000002669"/>
    </source>
</evidence>
<sequence length="122" mass="14066">MTGQAMSDQTPWWQFSWELSTGWSILASIGQVTPLSQASKNRNLLSLGRERQDTGTKKKRRVEHPCSFQSECSPTTSCGWRQGKVHPCFTTPKQAKMGWVSLAKRQKRQGREQRRRRDEELS</sequence>
<gene>
    <name evidence="2" type="ORF">MGYG_07954</name>
</gene>
<dbReference type="InParanoid" id="E4V4M8"/>
<proteinExistence type="predicted"/>
<evidence type="ECO:0000313" key="2">
    <source>
        <dbReference type="EMBL" id="EFR04952.1"/>
    </source>
</evidence>
<name>E4V4M8_ARTGP</name>
<feature type="region of interest" description="Disordered" evidence="1">
    <location>
        <begin position="38"/>
        <end position="62"/>
    </location>
</feature>